<name>A0A1X0I763_9MYCO</name>
<comment type="similarity">
    <text evidence="1">Belongs to the peptidase C56 family.</text>
</comment>
<dbReference type="PROSITE" id="PS51273">
    <property type="entry name" value="GATASE_TYPE_1"/>
    <property type="match status" value="1"/>
</dbReference>
<comment type="caution">
    <text evidence="3">The sequence shown here is derived from an EMBL/GenBank/DDBJ whole genome shotgun (WGS) entry which is preliminary data.</text>
</comment>
<dbReference type="CDD" id="cd03134">
    <property type="entry name" value="GATase1_PfpI_like"/>
    <property type="match status" value="1"/>
</dbReference>
<dbReference type="STRING" id="590652.BST39_19015"/>
<dbReference type="InterPro" id="IPR029062">
    <property type="entry name" value="Class_I_gatase-like"/>
</dbReference>
<evidence type="ECO:0000256" key="1">
    <source>
        <dbReference type="ARBA" id="ARBA00008542"/>
    </source>
</evidence>
<dbReference type="Proteomes" id="UP000192513">
    <property type="component" value="Unassembled WGS sequence"/>
</dbReference>
<dbReference type="SUPFAM" id="SSF52317">
    <property type="entry name" value="Class I glutamine amidotransferase-like"/>
    <property type="match status" value="1"/>
</dbReference>
<dbReference type="PROSITE" id="PS51276">
    <property type="entry name" value="PEPTIDASE_C56_PFPI"/>
    <property type="match status" value="1"/>
</dbReference>
<dbReference type="Pfam" id="PF01965">
    <property type="entry name" value="DJ-1_PfpI"/>
    <property type="match status" value="1"/>
</dbReference>
<sequence length="184" mass="19462">MTNELEGKKVAILAADGVEKVELEQPRAALREAGAQVELLSLKDGEIQARNHDLEPAGTFKVDRVVAEASVSEFDGLVLPGGTVNPDKLRMDSAAVSFVRDFASSGKPVAAICHGPWTLLEAGVAEGRTLTSYPSIRTDLRNAGANVVDEEVVVDGNLITSRSPKDLPAFCATILQQFAHAPAS</sequence>
<dbReference type="EMBL" id="MVIE01000026">
    <property type="protein sequence ID" value="ORB37456.1"/>
    <property type="molecule type" value="Genomic_DNA"/>
</dbReference>
<gene>
    <name evidence="3" type="ORF">BST39_19015</name>
</gene>
<protein>
    <submittedName>
        <fullName evidence="3">Peptidase C56</fullName>
    </submittedName>
</protein>
<dbReference type="NCBIfam" id="TIGR01382">
    <property type="entry name" value="PfpI"/>
    <property type="match status" value="1"/>
</dbReference>
<dbReference type="PANTHER" id="PTHR42733:SF12">
    <property type="entry name" value="PROTEINASE"/>
    <property type="match status" value="1"/>
</dbReference>
<proteinExistence type="inferred from homology"/>
<accession>A0A1X0I763</accession>
<evidence type="ECO:0000313" key="4">
    <source>
        <dbReference type="Proteomes" id="UP000192513"/>
    </source>
</evidence>
<keyword evidence="4" id="KW-1185">Reference proteome</keyword>
<organism evidence="3 4">
    <name type="scientific">Mycobacterium paraseoulense</name>
    <dbReference type="NCBI Taxonomy" id="590652"/>
    <lineage>
        <taxon>Bacteria</taxon>
        <taxon>Bacillati</taxon>
        <taxon>Actinomycetota</taxon>
        <taxon>Actinomycetes</taxon>
        <taxon>Mycobacteriales</taxon>
        <taxon>Mycobacteriaceae</taxon>
        <taxon>Mycobacterium</taxon>
    </lineage>
</organism>
<dbReference type="InterPro" id="IPR006286">
    <property type="entry name" value="C56_PfpI-like"/>
</dbReference>
<dbReference type="OrthoDB" id="9792284at2"/>
<dbReference type="PANTHER" id="PTHR42733">
    <property type="entry name" value="DJ-1 PROTEIN"/>
    <property type="match status" value="1"/>
</dbReference>
<evidence type="ECO:0000313" key="3">
    <source>
        <dbReference type="EMBL" id="ORB37456.1"/>
    </source>
</evidence>
<dbReference type="InterPro" id="IPR002818">
    <property type="entry name" value="DJ-1/PfpI"/>
</dbReference>
<feature type="domain" description="DJ-1/PfpI" evidence="2">
    <location>
        <begin position="8"/>
        <end position="177"/>
    </location>
</feature>
<dbReference type="Gene3D" id="3.40.50.880">
    <property type="match status" value="1"/>
</dbReference>
<reference evidence="3 4" key="1">
    <citation type="submission" date="2017-02" db="EMBL/GenBank/DDBJ databases">
        <title>The new phylogeny of genus Mycobacterium.</title>
        <authorList>
            <person name="Tortoli E."/>
            <person name="Trovato A."/>
            <person name="Cirillo D.M."/>
        </authorList>
    </citation>
    <scope>NUCLEOTIDE SEQUENCE [LARGE SCALE GENOMIC DNA]</scope>
    <source>
        <strain evidence="3 4">DSM 45000</strain>
    </source>
</reference>
<dbReference type="RefSeq" id="WP_083173484.1">
    <property type="nucleotide sequence ID" value="NZ_AP022619.1"/>
</dbReference>
<evidence type="ECO:0000259" key="2">
    <source>
        <dbReference type="Pfam" id="PF01965"/>
    </source>
</evidence>
<dbReference type="AlphaFoldDB" id="A0A1X0I763"/>